<sequence>GTESMTPHDAYSSSIGVLGCKVNVDRIAYWPMPPDCNSMCIKLTGNNGNTLNVLHVDESGGAYDISYDAWSQLNCGVPATDGTCQGGGVSMQYEWVDNSECSDLLTDGSGKLAFAAANSMNFISSCPSGTWVGDNYALYNIANPTCTYGYDEVCTLDAGANQPTCPHQLGAQPALTSAPVYNIEYPSGQKQLA</sequence>
<dbReference type="PANTHER" id="PTHR38850">
    <property type="entry name" value="CERATO-PLATANIN"/>
    <property type="match status" value="1"/>
</dbReference>
<evidence type="ECO:0000313" key="2">
    <source>
        <dbReference type="Proteomes" id="UP000803844"/>
    </source>
</evidence>
<dbReference type="InterPro" id="IPR036908">
    <property type="entry name" value="RlpA-like_sf"/>
</dbReference>
<dbReference type="Proteomes" id="UP000803844">
    <property type="component" value="Unassembled WGS sequence"/>
</dbReference>
<evidence type="ECO:0000313" key="1">
    <source>
        <dbReference type="EMBL" id="KAF3767330.1"/>
    </source>
</evidence>
<dbReference type="OrthoDB" id="5370830at2759"/>
<dbReference type="GeneID" id="63836456"/>
<feature type="non-terminal residue" evidence="1">
    <location>
        <position position="1"/>
    </location>
</feature>
<reference evidence="1" key="1">
    <citation type="journal article" date="2020" name="Phytopathology">
        <title>Genome sequence of the chestnut blight fungus Cryphonectria parasitica EP155: A fundamental resource for an archetypical invasive plant pathogen.</title>
        <authorList>
            <person name="Crouch J.A."/>
            <person name="Dawe A."/>
            <person name="Aerts A."/>
            <person name="Barry K."/>
            <person name="Churchill A.C.L."/>
            <person name="Grimwood J."/>
            <person name="Hillman B."/>
            <person name="Milgroom M.G."/>
            <person name="Pangilinan J."/>
            <person name="Smith M."/>
            <person name="Salamov A."/>
            <person name="Schmutz J."/>
            <person name="Yadav J."/>
            <person name="Grigoriev I.V."/>
            <person name="Nuss D."/>
        </authorList>
    </citation>
    <scope>NUCLEOTIDE SEQUENCE</scope>
    <source>
        <strain evidence="1">EP155</strain>
    </source>
</reference>
<dbReference type="Gene3D" id="2.40.40.10">
    <property type="entry name" value="RlpA-like domain"/>
    <property type="match status" value="1"/>
</dbReference>
<name>A0A9P5CRQ0_CRYP1</name>
<dbReference type="AlphaFoldDB" id="A0A9P5CRQ0"/>
<gene>
    <name evidence="1" type="ORF">M406DRAFT_31975</name>
</gene>
<dbReference type="RefSeq" id="XP_040778291.1">
    <property type="nucleotide sequence ID" value="XM_040919327.1"/>
</dbReference>
<protein>
    <submittedName>
        <fullName evidence="1">Uncharacterized protein</fullName>
    </submittedName>
</protein>
<keyword evidence="2" id="KW-1185">Reference proteome</keyword>
<accession>A0A9P5CRQ0</accession>
<feature type="non-terminal residue" evidence="1">
    <location>
        <position position="193"/>
    </location>
</feature>
<proteinExistence type="predicted"/>
<dbReference type="EMBL" id="MU032346">
    <property type="protein sequence ID" value="KAF3767330.1"/>
    <property type="molecule type" value="Genomic_DNA"/>
</dbReference>
<comment type="caution">
    <text evidence="1">The sequence shown here is derived from an EMBL/GenBank/DDBJ whole genome shotgun (WGS) entry which is preliminary data.</text>
</comment>
<dbReference type="PANTHER" id="PTHR38850:SF2">
    <property type="entry name" value="CERATO-PLATANIN"/>
    <property type="match status" value="1"/>
</dbReference>
<organism evidence="1 2">
    <name type="scientific">Cryphonectria parasitica (strain ATCC 38755 / EP155)</name>
    <dbReference type="NCBI Taxonomy" id="660469"/>
    <lineage>
        <taxon>Eukaryota</taxon>
        <taxon>Fungi</taxon>
        <taxon>Dikarya</taxon>
        <taxon>Ascomycota</taxon>
        <taxon>Pezizomycotina</taxon>
        <taxon>Sordariomycetes</taxon>
        <taxon>Sordariomycetidae</taxon>
        <taxon>Diaporthales</taxon>
        <taxon>Cryphonectriaceae</taxon>
        <taxon>Cryphonectria-Endothia species complex</taxon>
        <taxon>Cryphonectria</taxon>
    </lineage>
</organism>